<organism evidence="1 2">
    <name type="scientific">Zoarces viviparus</name>
    <name type="common">Viviparous eelpout</name>
    <name type="synonym">Blennius viviparus</name>
    <dbReference type="NCBI Taxonomy" id="48416"/>
    <lineage>
        <taxon>Eukaryota</taxon>
        <taxon>Metazoa</taxon>
        <taxon>Chordata</taxon>
        <taxon>Craniata</taxon>
        <taxon>Vertebrata</taxon>
        <taxon>Euteleostomi</taxon>
        <taxon>Actinopterygii</taxon>
        <taxon>Neopterygii</taxon>
        <taxon>Teleostei</taxon>
        <taxon>Neoteleostei</taxon>
        <taxon>Acanthomorphata</taxon>
        <taxon>Eupercaria</taxon>
        <taxon>Perciformes</taxon>
        <taxon>Cottioidei</taxon>
        <taxon>Zoarcales</taxon>
        <taxon>Zoarcidae</taxon>
        <taxon>Zoarcinae</taxon>
        <taxon>Zoarces</taxon>
    </lineage>
</organism>
<keyword evidence="2" id="KW-1185">Reference proteome</keyword>
<sequence>MSPHHHESVRDPVDWSQMRLSVHPSAPLHKKKKRRWRRWRRRRPSCPECCCKCNAEEERRDVYPPVYYP</sequence>
<gene>
    <name evidence="1" type="ORF">VZT92_007678</name>
</gene>
<evidence type="ECO:0000313" key="2">
    <source>
        <dbReference type="Proteomes" id="UP001488805"/>
    </source>
</evidence>
<accession>A0AAW1FKH0</accession>
<dbReference type="EMBL" id="JBCEZU010000056">
    <property type="protein sequence ID" value="KAK9535289.1"/>
    <property type="molecule type" value="Genomic_DNA"/>
</dbReference>
<reference evidence="1 2" key="1">
    <citation type="journal article" date="2024" name="Genome Biol. Evol.">
        <title>Chromosome-level genome assembly of the viviparous eelpout Zoarces viviparus.</title>
        <authorList>
            <person name="Fuhrmann N."/>
            <person name="Brasseur M.V."/>
            <person name="Bakowski C.E."/>
            <person name="Podsiadlowski L."/>
            <person name="Prost S."/>
            <person name="Krehenwinkel H."/>
            <person name="Mayer C."/>
        </authorList>
    </citation>
    <scope>NUCLEOTIDE SEQUENCE [LARGE SCALE GENOMIC DNA]</scope>
    <source>
        <strain evidence="1">NO-MEL_2022_Ind0_liver</strain>
    </source>
</reference>
<evidence type="ECO:0000313" key="1">
    <source>
        <dbReference type="EMBL" id="KAK9535289.1"/>
    </source>
</evidence>
<dbReference type="Proteomes" id="UP001488805">
    <property type="component" value="Unassembled WGS sequence"/>
</dbReference>
<protein>
    <submittedName>
        <fullName evidence="1">Uncharacterized protein</fullName>
    </submittedName>
</protein>
<dbReference type="AlphaFoldDB" id="A0AAW1FKH0"/>
<comment type="caution">
    <text evidence="1">The sequence shown here is derived from an EMBL/GenBank/DDBJ whole genome shotgun (WGS) entry which is preliminary data.</text>
</comment>
<name>A0AAW1FKH0_ZOAVI</name>
<proteinExistence type="predicted"/>